<dbReference type="PANTHER" id="PTHR39430:SF1">
    <property type="entry name" value="PROTEASE"/>
    <property type="match status" value="1"/>
</dbReference>
<evidence type="ECO:0000256" key="1">
    <source>
        <dbReference type="SAM" id="MobiDB-lite"/>
    </source>
</evidence>
<dbReference type="InterPro" id="IPR003675">
    <property type="entry name" value="Rce1/LyrA-like_dom"/>
</dbReference>
<dbReference type="RefSeq" id="WP_344228449.1">
    <property type="nucleotide sequence ID" value="NZ_BAAALH010000002.1"/>
</dbReference>
<feature type="transmembrane region" description="Helical" evidence="2">
    <location>
        <begin position="166"/>
        <end position="185"/>
    </location>
</feature>
<evidence type="ECO:0000259" key="3">
    <source>
        <dbReference type="Pfam" id="PF02517"/>
    </source>
</evidence>
<dbReference type="EMBL" id="JBHSEN010000001">
    <property type="protein sequence ID" value="MFC4429412.1"/>
    <property type="molecule type" value="Genomic_DNA"/>
</dbReference>
<reference evidence="5" key="1">
    <citation type="journal article" date="2019" name="Int. J. Syst. Evol. Microbiol.">
        <title>The Global Catalogue of Microorganisms (GCM) 10K type strain sequencing project: providing services to taxonomists for standard genome sequencing and annotation.</title>
        <authorList>
            <consortium name="The Broad Institute Genomics Platform"/>
            <consortium name="The Broad Institute Genome Sequencing Center for Infectious Disease"/>
            <person name="Wu L."/>
            <person name="Ma J."/>
        </authorList>
    </citation>
    <scope>NUCLEOTIDE SEQUENCE [LARGE SCALE GENOMIC DNA]</scope>
    <source>
        <strain evidence="5">CGMCC 1.12125</strain>
    </source>
</reference>
<feature type="compositionally biased region" description="Pro residues" evidence="1">
    <location>
        <begin position="1"/>
        <end position="20"/>
    </location>
</feature>
<proteinExistence type="predicted"/>
<evidence type="ECO:0000256" key="2">
    <source>
        <dbReference type="SAM" id="Phobius"/>
    </source>
</evidence>
<sequence>MQPTPRPASPPAPLSQPPTPSVQKTPFWTRPSVRASTMVLAFAALMIITNSAASALGSPAAALLIGPALGVLVLWLYSAAVRRIEQRPVIELARPTAARRLLLGTLGGLTLAVVSIGLIAAFGGYEIVGWGTLAGALTVVGMMFAVAVAEEVLFRGVIFRLVQHRWGTWMTLAASALLFGLVHLVNPGATLWGALTLAVEAGLMLGAAYVATGSLWLPIGLHLGWNITTVAIFGTIGSGGDAREALVEAVTPGPVWLTGGSFGPEASLISVAVCSIATVLLLVSAHRNGRITRPQKPVSTSRTAAR</sequence>
<keyword evidence="2" id="KW-1133">Transmembrane helix</keyword>
<feature type="transmembrane region" description="Helical" evidence="2">
    <location>
        <begin position="101"/>
        <end position="122"/>
    </location>
</feature>
<dbReference type="Proteomes" id="UP001595965">
    <property type="component" value="Unassembled WGS sequence"/>
</dbReference>
<feature type="transmembrane region" description="Helical" evidence="2">
    <location>
        <begin position="59"/>
        <end position="80"/>
    </location>
</feature>
<name>A0ABV8XXT6_9MICC</name>
<protein>
    <submittedName>
        <fullName evidence="4">Type II CAAX endopeptidase family protein</fullName>
    </submittedName>
</protein>
<feature type="transmembrane region" description="Helical" evidence="2">
    <location>
        <begin position="223"/>
        <end position="242"/>
    </location>
</feature>
<accession>A0ABV8XXT6</accession>
<dbReference type="Pfam" id="PF02517">
    <property type="entry name" value="Rce1-like"/>
    <property type="match status" value="1"/>
</dbReference>
<feature type="transmembrane region" description="Helical" evidence="2">
    <location>
        <begin position="262"/>
        <end position="283"/>
    </location>
</feature>
<feature type="domain" description="CAAX prenyl protease 2/Lysostaphin resistance protein A-like" evidence="3">
    <location>
        <begin position="136"/>
        <end position="227"/>
    </location>
</feature>
<keyword evidence="2" id="KW-0812">Transmembrane</keyword>
<evidence type="ECO:0000313" key="5">
    <source>
        <dbReference type="Proteomes" id="UP001595965"/>
    </source>
</evidence>
<gene>
    <name evidence="4" type="ORF">ACFO0K_06940</name>
</gene>
<feature type="transmembrane region" description="Helical" evidence="2">
    <location>
        <begin position="33"/>
        <end position="53"/>
    </location>
</feature>
<keyword evidence="5" id="KW-1185">Reference proteome</keyword>
<evidence type="ECO:0000313" key="4">
    <source>
        <dbReference type="EMBL" id="MFC4429412.1"/>
    </source>
</evidence>
<dbReference type="PANTHER" id="PTHR39430">
    <property type="entry name" value="MEMBRANE-ASSOCIATED PROTEASE-RELATED"/>
    <property type="match status" value="1"/>
</dbReference>
<keyword evidence="2" id="KW-0472">Membrane</keyword>
<feature type="region of interest" description="Disordered" evidence="1">
    <location>
        <begin position="1"/>
        <end position="26"/>
    </location>
</feature>
<organism evidence="4 5">
    <name type="scientific">Citricoccus alkalitolerans</name>
    <dbReference type="NCBI Taxonomy" id="246603"/>
    <lineage>
        <taxon>Bacteria</taxon>
        <taxon>Bacillati</taxon>
        <taxon>Actinomycetota</taxon>
        <taxon>Actinomycetes</taxon>
        <taxon>Micrococcales</taxon>
        <taxon>Micrococcaceae</taxon>
        <taxon>Citricoccus</taxon>
    </lineage>
</organism>
<feature type="transmembrane region" description="Helical" evidence="2">
    <location>
        <begin position="191"/>
        <end position="211"/>
    </location>
</feature>
<comment type="caution">
    <text evidence="4">The sequence shown here is derived from an EMBL/GenBank/DDBJ whole genome shotgun (WGS) entry which is preliminary data.</text>
</comment>
<feature type="transmembrane region" description="Helical" evidence="2">
    <location>
        <begin position="128"/>
        <end position="154"/>
    </location>
</feature>